<protein>
    <recommendedName>
        <fullName evidence="4">DUF5666 domain-containing protein</fullName>
    </recommendedName>
</protein>
<name>A0A4Y4CSW7_ZOORA</name>
<keyword evidence="3" id="KW-1185">Reference proteome</keyword>
<feature type="chain" id="PRO_5021357529" description="DUF5666 domain-containing protein" evidence="1">
    <location>
        <begin position="21"/>
        <end position="106"/>
    </location>
</feature>
<evidence type="ECO:0008006" key="4">
    <source>
        <dbReference type="Google" id="ProtNLM"/>
    </source>
</evidence>
<gene>
    <name evidence="2" type="ORF">ZRA01_21180</name>
</gene>
<organism evidence="2 3">
    <name type="scientific">Zoogloea ramigera</name>
    <dbReference type="NCBI Taxonomy" id="350"/>
    <lineage>
        <taxon>Bacteria</taxon>
        <taxon>Pseudomonadati</taxon>
        <taxon>Pseudomonadota</taxon>
        <taxon>Betaproteobacteria</taxon>
        <taxon>Rhodocyclales</taxon>
        <taxon>Zoogloeaceae</taxon>
        <taxon>Zoogloea</taxon>
    </lineage>
</organism>
<evidence type="ECO:0000313" key="3">
    <source>
        <dbReference type="Proteomes" id="UP000318422"/>
    </source>
</evidence>
<accession>A0A4Y4CSW7</accession>
<dbReference type="OrthoDB" id="9182313at2"/>
<reference evidence="2 3" key="1">
    <citation type="submission" date="2019-06" db="EMBL/GenBank/DDBJ databases">
        <title>Whole genome shotgun sequence of Zoogloea ramigera NBRC 15342.</title>
        <authorList>
            <person name="Hosoyama A."/>
            <person name="Uohara A."/>
            <person name="Ohji S."/>
            <person name="Ichikawa N."/>
        </authorList>
    </citation>
    <scope>NUCLEOTIDE SEQUENCE [LARGE SCALE GENOMIC DNA]</scope>
    <source>
        <strain evidence="2 3">NBRC 15342</strain>
    </source>
</reference>
<feature type="signal peptide" evidence="1">
    <location>
        <begin position="1"/>
        <end position="20"/>
    </location>
</feature>
<dbReference type="Proteomes" id="UP000318422">
    <property type="component" value="Unassembled WGS sequence"/>
</dbReference>
<sequence length="106" mass="11278">MRTKLTRVLLSLALAGSALAMSPIASADDVKMVGVITKIQMAADGKSATATLKDNKSGNSVTISITDDLTLDKFKDKRIVEGDEIRAKFDDANKNLSKSFKKTAGC</sequence>
<evidence type="ECO:0000313" key="2">
    <source>
        <dbReference type="EMBL" id="GEC96045.1"/>
    </source>
</evidence>
<dbReference type="EMBL" id="BJNV01000033">
    <property type="protein sequence ID" value="GEC96045.1"/>
    <property type="molecule type" value="Genomic_DNA"/>
</dbReference>
<evidence type="ECO:0000256" key="1">
    <source>
        <dbReference type="SAM" id="SignalP"/>
    </source>
</evidence>
<proteinExistence type="predicted"/>
<dbReference type="AlphaFoldDB" id="A0A4Y4CSW7"/>
<comment type="caution">
    <text evidence="2">The sequence shown here is derived from an EMBL/GenBank/DDBJ whole genome shotgun (WGS) entry which is preliminary data.</text>
</comment>
<keyword evidence="1" id="KW-0732">Signal</keyword>
<dbReference type="RefSeq" id="WP_141351980.1">
    <property type="nucleotide sequence ID" value="NZ_BJNV01000033.1"/>
</dbReference>